<comment type="cofactor">
    <cofactor evidence="1">
        <name>FMN</name>
        <dbReference type="ChEBI" id="CHEBI:58210"/>
    </cofactor>
</comment>
<dbReference type="InterPro" id="IPR013785">
    <property type="entry name" value="Aldolase_TIM"/>
</dbReference>
<dbReference type="InterPro" id="IPR045247">
    <property type="entry name" value="Oye-like"/>
</dbReference>
<dbReference type="SUPFAM" id="SSF51395">
    <property type="entry name" value="FMN-linked oxidoreductases"/>
    <property type="match status" value="1"/>
</dbReference>
<comment type="similarity">
    <text evidence="2">Belongs to the NADH:flavin oxidoreductase/NADH oxidase family.</text>
</comment>
<proteinExistence type="inferred from homology"/>
<dbReference type="Gene3D" id="3.20.20.70">
    <property type="entry name" value="Aldolase class I"/>
    <property type="match status" value="1"/>
</dbReference>
<keyword evidence="3" id="KW-0560">Oxidoreductase</keyword>
<name>A0A1T4P433_9HYPH</name>
<evidence type="ECO:0000313" key="6">
    <source>
        <dbReference type="Proteomes" id="UP000190135"/>
    </source>
</evidence>
<evidence type="ECO:0000256" key="1">
    <source>
        <dbReference type="ARBA" id="ARBA00001917"/>
    </source>
</evidence>
<dbReference type="InterPro" id="IPR001155">
    <property type="entry name" value="OxRdtase_FMN_N"/>
</dbReference>
<dbReference type="EMBL" id="FUXL01000003">
    <property type="protein sequence ID" value="SJZ85688.1"/>
    <property type="molecule type" value="Genomic_DNA"/>
</dbReference>
<dbReference type="FunFam" id="3.20.20.70:FF:000059">
    <property type="entry name" value="N-ethylmaleimide reductase, FMN-linked"/>
    <property type="match status" value="1"/>
</dbReference>
<protein>
    <submittedName>
        <fullName evidence="5">N-ethylmaleimide reductase</fullName>
    </submittedName>
</protein>
<dbReference type="PANTHER" id="PTHR22893:SF91">
    <property type="entry name" value="NADPH DEHYDROGENASE 2-RELATED"/>
    <property type="match status" value="1"/>
</dbReference>
<dbReference type="STRING" id="1365950.SAMN05428963_103305"/>
<dbReference type="RefSeq" id="WP_078707406.1">
    <property type="nucleotide sequence ID" value="NZ_FUXL01000003.1"/>
</dbReference>
<evidence type="ECO:0000313" key="5">
    <source>
        <dbReference type="EMBL" id="SJZ85688.1"/>
    </source>
</evidence>
<reference evidence="5 6" key="1">
    <citation type="submission" date="2017-02" db="EMBL/GenBank/DDBJ databases">
        <authorList>
            <person name="Peterson S.W."/>
        </authorList>
    </citation>
    <scope>NUCLEOTIDE SEQUENCE [LARGE SCALE GENOMIC DNA]</scope>
    <source>
        <strain evidence="5 6">USBA 369</strain>
    </source>
</reference>
<organism evidence="5 6">
    <name type="scientific">Consotaella salsifontis</name>
    <dbReference type="NCBI Taxonomy" id="1365950"/>
    <lineage>
        <taxon>Bacteria</taxon>
        <taxon>Pseudomonadati</taxon>
        <taxon>Pseudomonadota</taxon>
        <taxon>Alphaproteobacteria</taxon>
        <taxon>Hyphomicrobiales</taxon>
        <taxon>Aurantimonadaceae</taxon>
        <taxon>Consotaella</taxon>
    </lineage>
</organism>
<dbReference type="AlphaFoldDB" id="A0A1T4P433"/>
<dbReference type="CDD" id="cd02933">
    <property type="entry name" value="OYE_like_FMN"/>
    <property type="match status" value="1"/>
</dbReference>
<dbReference type="PANTHER" id="PTHR22893">
    <property type="entry name" value="NADH OXIDOREDUCTASE-RELATED"/>
    <property type="match status" value="1"/>
</dbReference>
<dbReference type="Pfam" id="PF00724">
    <property type="entry name" value="Oxidored_FMN"/>
    <property type="match status" value="1"/>
</dbReference>
<keyword evidence="6" id="KW-1185">Reference proteome</keyword>
<evidence type="ECO:0000256" key="3">
    <source>
        <dbReference type="ARBA" id="ARBA00023002"/>
    </source>
</evidence>
<dbReference type="GO" id="GO:0016628">
    <property type="term" value="F:oxidoreductase activity, acting on the CH-CH group of donors, NAD or NADP as acceptor"/>
    <property type="evidence" value="ECO:0007669"/>
    <property type="project" value="UniProtKB-ARBA"/>
</dbReference>
<accession>A0A1T4P433</accession>
<dbReference type="GO" id="GO:0005829">
    <property type="term" value="C:cytosol"/>
    <property type="evidence" value="ECO:0007669"/>
    <property type="project" value="UniProtKB-ARBA"/>
</dbReference>
<dbReference type="OrthoDB" id="9804454at2"/>
<gene>
    <name evidence="5" type="ORF">SAMN05428963_103305</name>
</gene>
<feature type="domain" description="NADH:flavin oxidoreductase/NADH oxidase N-terminal" evidence="4">
    <location>
        <begin position="5"/>
        <end position="333"/>
    </location>
</feature>
<evidence type="ECO:0000259" key="4">
    <source>
        <dbReference type="Pfam" id="PF00724"/>
    </source>
</evidence>
<sequence length="370" mass="40368">MTAPKLFEPIDLGPIKLKNRIAMAPLTRSRATSDGVPKAMHAEYYRQRASAGLIIAEATNISPEGRGYAWTPGIYSQEQVEGWKPVTDAVHQEGGRIFLQLWHVGRISHPDLQPGGALPVAPSAIKPRAQAFTEAGMQDIPTPRALDASELPRVVEDFVKAAENAKAAGFDGVEIHSANGYLLNQFLCDKTNKRDDEFGGSIENRMRFPLQVVDAVLGVWGGERTGIRISPVSPANDVADSNPGAVFTAYTDELSRRGLAYLHVIEGATRGDRDPARFKPWSLKERFSGLYMANNGYTHDLAVERVEQGLTDIVCFGRPFISNPDLVARLALNAPLAPWDEATFYGGDEKGYIDYPALTPEEKARLAPGA</sequence>
<evidence type="ECO:0000256" key="2">
    <source>
        <dbReference type="ARBA" id="ARBA00005979"/>
    </source>
</evidence>
<dbReference type="GO" id="GO:0010181">
    <property type="term" value="F:FMN binding"/>
    <property type="evidence" value="ECO:0007669"/>
    <property type="project" value="InterPro"/>
</dbReference>
<dbReference type="Proteomes" id="UP000190135">
    <property type="component" value="Unassembled WGS sequence"/>
</dbReference>